<dbReference type="Proteomes" id="UP001237784">
    <property type="component" value="Unassembled WGS sequence"/>
</dbReference>
<gene>
    <name evidence="3" type="ORF">QP372_07560</name>
</gene>
<evidence type="ECO:0000256" key="2">
    <source>
        <dbReference type="ARBA" id="ARBA00022419"/>
    </source>
</evidence>
<comment type="caution">
    <text evidence="3">The sequence shown here is derived from an EMBL/GenBank/DDBJ whole genome shotgun (WGS) entry which is preliminary data.</text>
</comment>
<sequence>KLGVNITFMHGRGGTVGRGGGPSYEAITAQPFGSINDRIRMTEQGEIIQNKYGNQDTAYYNLEMLASATIDRIVSKQIVSEDDIGGFRDSMDK</sequence>
<protein>
    <recommendedName>
        <fullName evidence="2">Phosphoenolpyruvate carboxylase</fullName>
    </recommendedName>
</protein>
<feature type="non-terminal residue" evidence="3">
    <location>
        <position position="93"/>
    </location>
</feature>
<dbReference type="InterPro" id="IPR015813">
    <property type="entry name" value="Pyrv/PenolPyrv_kinase-like_dom"/>
</dbReference>
<evidence type="ECO:0000256" key="1">
    <source>
        <dbReference type="ARBA" id="ARBA00003670"/>
    </source>
</evidence>
<reference evidence="3" key="1">
    <citation type="submission" date="2023-05" db="EMBL/GenBank/DDBJ databases">
        <title>Cataloging the Phylogenetic Diversity of Human Bladder Bacteria.</title>
        <authorList>
            <person name="Du J."/>
        </authorList>
    </citation>
    <scope>NUCLEOTIDE SEQUENCE</scope>
    <source>
        <strain evidence="3">UMB6789</strain>
    </source>
</reference>
<dbReference type="GO" id="GO:0008964">
    <property type="term" value="F:phosphoenolpyruvate carboxylase activity"/>
    <property type="evidence" value="ECO:0007669"/>
    <property type="project" value="InterPro"/>
</dbReference>
<keyword evidence="3" id="KW-0456">Lyase</keyword>
<dbReference type="GO" id="GO:0006099">
    <property type="term" value="P:tricarboxylic acid cycle"/>
    <property type="evidence" value="ECO:0007669"/>
    <property type="project" value="InterPro"/>
</dbReference>
<dbReference type="GO" id="GO:0005829">
    <property type="term" value="C:cytosol"/>
    <property type="evidence" value="ECO:0007669"/>
    <property type="project" value="TreeGrafter"/>
</dbReference>
<feature type="non-terminal residue" evidence="3">
    <location>
        <position position="1"/>
    </location>
</feature>
<accession>A0AAW6Y5H8</accession>
<dbReference type="AlphaFoldDB" id="A0AAW6Y5H8"/>
<dbReference type="PANTHER" id="PTHR30523">
    <property type="entry name" value="PHOSPHOENOLPYRUVATE CARBOXYLASE"/>
    <property type="match status" value="1"/>
</dbReference>
<dbReference type="PANTHER" id="PTHR30523:SF6">
    <property type="entry name" value="PHOSPHOENOLPYRUVATE CARBOXYLASE"/>
    <property type="match status" value="1"/>
</dbReference>
<dbReference type="GO" id="GO:0015977">
    <property type="term" value="P:carbon fixation"/>
    <property type="evidence" value="ECO:0007669"/>
    <property type="project" value="InterPro"/>
</dbReference>
<dbReference type="SUPFAM" id="SSF51621">
    <property type="entry name" value="Phosphoenolpyruvate/pyruvate domain"/>
    <property type="match status" value="1"/>
</dbReference>
<dbReference type="EMBL" id="JASOME010000140">
    <property type="protein sequence ID" value="MDK7064350.1"/>
    <property type="molecule type" value="Genomic_DNA"/>
</dbReference>
<evidence type="ECO:0000313" key="3">
    <source>
        <dbReference type="EMBL" id="MDK7064350.1"/>
    </source>
</evidence>
<dbReference type="InterPro" id="IPR021135">
    <property type="entry name" value="PEP_COase"/>
</dbReference>
<organism evidence="3 4">
    <name type="scientific">Gardnerella vaginalis</name>
    <dbReference type="NCBI Taxonomy" id="2702"/>
    <lineage>
        <taxon>Bacteria</taxon>
        <taxon>Bacillati</taxon>
        <taxon>Actinomycetota</taxon>
        <taxon>Actinomycetes</taxon>
        <taxon>Bifidobacteriales</taxon>
        <taxon>Bifidobacteriaceae</taxon>
        <taxon>Gardnerella</taxon>
    </lineage>
</organism>
<comment type="function">
    <text evidence="1">Forms oxaloacetate, a four-carbon dicarboxylic acid source for the tricarboxylic acid cycle.</text>
</comment>
<dbReference type="Pfam" id="PF00311">
    <property type="entry name" value="PEPcase"/>
    <property type="match status" value="1"/>
</dbReference>
<proteinExistence type="predicted"/>
<name>A0AAW6Y5H8_GARVA</name>
<evidence type="ECO:0000313" key="4">
    <source>
        <dbReference type="Proteomes" id="UP001237784"/>
    </source>
</evidence>